<evidence type="ECO:0000256" key="6">
    <source>
        <dbReference type="ARBA" id="ARBA00023004"/>
    </source>
</evidence>
<dbReference type="PANTHER" id="PTHR10978:SF5">
    <property type="entry name" value="SUCCINATE DEHYDROGENASE CYTOCHROME B560 SUBUNIT, MITOCHONDRIAL"/>
    <property type="match status" value="1"/>
</dbReference>
<keyword evidence="2" id="KW-0349">Heme</keyword>
<evidence type="ECO:0000256" key="4">
    <source>
        <dbReference type="ARBA" id="ARBA00022723"/>
    </source>
</evidence>
<name>A0A5C3QE14_9AGAR</name>
<protein>
    <submittedName>
        <fullName evidence="9">Succinate dehydrogenase cytochrome b560 subunit</fullName>
    </submittedName>
</protein>
<evidence type="ECO:0000256" key="1">
    <source>
        <dbReference type="ARBA" id="ARBA00004141"/>
    </source>
</evidence>
<evidence type="ECO:0000256" key="5">
    <source>
        <dbReference type="ARBA" id="ARBA00022989"/>
    </source>
</evidence>
<keyword evidence="5 8" id="KW-1133">Transmembrane helix</keyword>
<keyword evidence="10" id="KW-1185">Reference proteome</keyword>
<dbReference type="Gene3D" id="1.20.1300.10">
    <property type="entry name" value="Fumarate reductase/succinate dehydrogenase, transmembrane subunit"/>
    <property type="match status" value="1"/>
</dbReference>
<dbReference type="Proteomes" id="UP000305067">
    <property type="component" value="Unassembled WGS sequence"/>
</dbReference>
<dbReference type="GO" id="GO:0005739">
    <property type="term" value="C:mitochondrion"/>
    <property type="evidence" value="ECO:0007669"/>
    <property type="project" value="GOC"/>
</dbReference>
<feature type="transmembrane region" description="Helical" evidence="8">
    <location>
        <begin position="153"/>
        <end position="175"/>
    </location>
</feature>
<dbReference type="GO" id="GO:0009055">
    <property type="term" value="F:electron transfer activity"/>
    <property type="evidence" value="ECO:0007669"/>
    <property type="project" value="InterPro"/>
</dbReference>
<keyword evidence="4" id="KW-0479">Metal-binding</keyword>
<dbReference type="PANTHER" id="PTHR10978">
    <property type="entry name" value="SUCCINATE DEHYDROGENASE CYTOCHROME B560 SUBUNIT"/>
    <property type="match status" value="1"/>
</dbReference>
<dbReference type="AlphaFoldDB" id="A0A5C3QE14"/>
<keyword evidence="6" id="KW-0408">Iron</keyword>
<reference evidence="9 10" key="1">
    <citation type="journal article" date="2019" name="Nat. Ecol. Evol.">
        <title>Megaphylogeny resolves global patterns of mushroom evolution.</title>
        <authorList>
            <person name="Varga T."/>
            <person name="Krizsan K."/>
            <person name="Foldi C."/>
            <person name="Dima B."/>
            <person name="Sanchez-Garcia M."/>
            <person name="Sanchez-Ramirez S."/>
            <person name="Szollosi G.J."/>
            <person name="Szarkandi J.G."/>
            <person name="Papp V."/>
            <person name="Albert L."/>
            <person name="Andreopoulos W."/>
            <person name="Angelini C."/>
            <person name="Antonin V."/>
            <person name="Barry K.W."/>
            <person name="Bougher N.L."/>
            <person name="Buchanan P."/>
            <person name="Buyck B."/>
            <person name="Bense V."/>
            <person name="Catcheside P."/>
            <person name="Chovatia M."/>
            <person name="Cooper J."/>
            <person name="Damon W."/>
            <person name="Desjardin D."/>
            <person name="Finy P."/>
            <person name="Geml J."/>
            <person name="Haridas S."/>
            <person name="Hughes K."/>
            <person name="Justo A."/>
            <person name="Karasinski D."/>
            <person name="Kautmanova I."/>
            <person name="Kiss B."/>
            <person name="Kocsube S."/>
            <person name="Kotiranta H."/>
            <person name="LaButti K.M."/>
            <person name="Lechner B.E."/>
            <person name="Liimatainen K."/>
            <person name="Lipzen A."/>
            <person name="Lukacs Z."/>
            <person name="Mihaltcheva S."/>
            <person name="Morgado L.N."/>
            <person name="Niskanen T."/>
            <person name="Noordeloos M.E."/>
            <person name="Ohm R.A."/>
            <person name="Ortiz-Santana B."/>
            <person name="Ovrebo C."/>
            <person name="Racz N."/>
            <person name="Riley R."/>
            <person name="Savchenko A."/>
            <person name="Shiryaev A."/>
            <person name="Soop K."/>
            <person name="Spirin V."/>
            <person name="Szebenyi C."/>
            <person name="Tomsovsky M."/>
            <person name="Tulloss R.E."/>
            <person name="Uehling J."/>
            <person name="Grigoriev I.V."/>
            <person name="Vagvolgyi C."/>
            <person name="Papp T."/>
            <person name="Martin F.M."/>
            <person name="Miettinen O."/>
            <person name="Hibbett D.S."/>
            <person name="Nagy L.G."/>
        </authorList>
    </citation>
    <scope>NUCLEOTIDE SEQUENCE [LARGE SCALE GENOMIC DNA]</scope>
    <source>
        <strain evidence="9 10">CBS 309.79</strain>
    </source>
</reference>
<dbReference type="Pfam" id="PF01127">
    <property type="entry name" value="Sdh_cyt"/>
    <property type="match status" value="1"/>
</dbReference>
<dbReference type="GO" id="GO:0006121">
    <property type="term" value="P:mitochondrial electron transport, succinate to ubiquinone"/>
    <property type="evidence" value="ECO:0007669"/>
    <property type="project" value="TreeGrafter"/>
</dbReference>
<organism evidence="9 10">
    <name type="scientific">Pterulicium gracile</name>
    <dbReference type="NCBI Taxonomy" id="1884261"/>
    <lineage>
        <taxon>Eukaryota</taxon>
        <taxon>Fungi</taxon>
        <taxon>Dikarya</taxon>
        <taxon>Basidiomycota</taxon>
        <taxon>Agaricomycotina</taxon>
        <taxon>Agaricomycetes</taxon>
        <taxon>Agaricomycetidae</taxon>
        <taxon>Agaricales</taxon>
        <taxon>Pleurotineae</taxon>
        <taxon>Pterulaceae</taxon>
        <taxon>Pterulicium</taxon>
    </lineage>
</organism>
<evidence type="ECO:0000313" key="9">
    <source>
        <dbReference type="EMBL" id="TFK96713.1"/>
    </source>
</evidence>
<sequence>MNASLGLGSAFRRACMTPSLRKPSTFRNVLPRRTITTQPVSQTDATTLLNKQRLNRPSSPHFTIYQPQMTWIPSIFNRVTGGALSVLLYGFSLAYLFVPGTFDSAHIVETVASLPESVKYAGKFVLAVPFAFHSWNGIRHLGWDVGKFMTIKGVYGTGYTVIGLTAVTTLWLTFFK</sequence>
<proteinExistence type="predicted"/>
<dbReference type="InterPro" id="IPR014314">
    <property type="entry name" value="Succ_DH_cytb556"/>
</dbReference>
<dbReference type="SUPFAM" id="SSF81343">
    <property type="entry name" value="Fumarate reductase respiratory complex transmembrane subunits"/>
    <property type="match status" value="1"/>
</dbReference>
<evidence type="ECO:0000256" key="7">
    <source>
        <dbReference type="ARBA" id="ARBA00023136"/>
    </source>
</evidence>
<comment type="subcellular location">
    <subcellularLocation>
        <location evidence="1">Membrane</location>
        <topology evidence="1">Multi-pass membrane protein</topology>
    </subcellularLocation>
</comment>
<evidence type="ECO:0000256" key="2">
    <source>
        <dbReference type="ARBA" id="ARBA00022617"/>
    </source>
</evidence>
<dbReference type="GO" id="GO:0046872">
    <property type="term" value="F:metal ion binding"/>
    <property type="evidence" value="ECO:0007669"/>
    <property type="project" value="UniProtKB-KW"/>
</dbReference>
<dbReference type="InterPro" id="IPR000701">
    <property type="entry name" value="SuccDH_FuR_B_TM-su"/>
</dbReference>
<dbReference type="OrthoDB" id="588261at2759"/>
<evidence type="ECO:0000313" key="10">
    <source>
        <dbReference type="Proteomes" id="UP000305067"/>
    </source>
</evidence>
<dbReference type="GO" id="GO:0006099">
    <property type="term" value="P:tricarboxylic acid cycle"/>
    <property type="evidence" value="ECO:0007669"/>
    <property type="project" value="InterPro"/>
</dbReference>
<keyword evidence="7 8" id="KW-0472">Membrane</keyword>
<gene>
    <name evidence="9" type="ORF">BDV98DRAFT_586181</name>
</gene>
<dbReference type="GO" id="GO:0016020">
    <property type="term" value="C:membrane"/>
    <property type="evidence" value="ECO:0007669"/>
    <property type="project" value="UniProtKB-SubCell"/>
</dbReference>
<evidence type="ECO:0000256" key="8">
    <source>
        <dbReference type="SAM" id="Phobius"/>
    </source>
</evidence>
<keyword evidence="3 8" id="KW-0812">Transmembrane</keyword>
<dbReference type="NCBIfam" id="TIGR02970">
    <property type="entry name" value="succ_dehyd_cytB"/>
    <property type="match status" value="1"/>
</dbReference>
<dbReference type="InterPro" id="IPR034804">
    <property type="entry name" value="SQR/QFR_C/D"/>
</dbReference>
<dbReference type="InterPro" id="IPR018495">
    <property type="entry name" value="Succ_DH_cyt_bsu_CS"/>
</dbReference>
<dbReference type="STRING" id="1884261.A0A5C3QE14"/>
<feature type="transmembrane region" description="Helical" evidence="8">
    <location>
        <begin position="75"/>
        <end position="98"/>
    </location>
</feature>
<dbReference type="PROSITE" id="PS01001">
    <property type="entry name" value="SDH_CYT_2"/>
    <property type="match status" value="1"/>
</dbReference>
<dbReference type="CDD" id="cd03499">
    <property type="entry name" value="SQR_TypeC_SdhC"/>
    <property type="match status" value="1"/>
</dbReference>
<evidence type="ECO:0000256" key="3">
    <source>
        <dbReference type="ARBA" id="ARBA00022692"/>
    </source>
</evidence>
<accession>A0A5C3QE14</accession>
<dbReference type="FunFam" id="1.20.1300.10:FF:000011">
    <property type="entry name" value="Succinate dehydrogenase cytochrome b560 subunit"/>
    <property type="match status" value="1"/>
</dbReference>
<dbReference type="EMBL" id="ML178856">
    <property type="protein sequence ID" value="TFK96713.1"/>
    <property type="molecule type" value="Genomic_DNA"/>
</dbReference>